<dbReference type="InterPro" id="IPR001077">
    <property type="entry name" value="COMT_C"/>
</dbReference>
<dbReference type="InterPro" id="IPR016461">
    <property type="entry name" value="COMT-like"/>
</dbReference>
<dbReference type="SUPFAM" id="SSF53335">
    <property type="entry name" value="S-adenosyl-L-methionine-dependent methyltransferases"/>
    <property type="match status" value="1"/>
</dbReference>
<dbReference type="Gene3D" id="3.40.50.150">
    <property type="entry name" value="Vaccinia Virus protein VP39"/>
    <property type="match status" value="1"/>
</dbReference>
<protein>
    <submittedName>
        <fullName evidence="6">O-methyltransferase-domain-containing protein</fullName>
    </submittedName>
</protein>
<evidence type="ECO:0000313" key="6">
    <source>
        <dbReference type="EMBL" id="KAJ3993680.1"/>
    </source>
</evidence>
<evidence type="ECO:0000256" key="3">
    <source>
        <dbReference type="ARBA" id="ARBA00022691"/>
    </source>
</evidence>
<dbReference type="InterPro" id="IPR012967">
    <property type="entry name" value="COMT_dimerisation"/>
</dbReference>
<evidence type="ECO:0000256" key="2">
    <source>
        <dbReference type="ARBA" id="ARBA00022679"/>
    </source>
</evidence>
<feature type="domain" description="O-methyltransferase dimerisation" evidence="5">
    <location>
        <begin position="87"/>
        <end position="152"/>
    </location>
</feature>
<sequence>MTGPSEVQQLLKIIAQAANDALNEYARHGEEVPSIYETKTHPLDIAETAFTLKKAIRTLEGACNQLCSTLAPPLHTVINNAHDYYWSCLRVAAKKGLADILYDHQGGLHIEVLSQRVGINQGKLATIMRTLASRHCFHEVAKDVYANSRLSLALRSQTPGAAFLNLQTSEGQQAAFYFQRYLDDPTYGPSTDLKHTTFTYSITGFQGTFYDWIKQNVMTRGMSGMNQVMGTLSILEVFPWEKYSTICDVGGGNGSFTWPLIQKYPALKVTMFDLPETIAAAEKVATQKINVNQVEFSSGNFFEKSPPHNLDIYYLRNIIHNWPDESAVSILKSVRAAMGEHSRLLIHDYILPSYHEDTSANAAYSLFKAPFPMLPDFGYGNMRLHNQDLTMLFMYNSKERTVVELIGLSQGAGLVLSNVWDLGETAVLEFTKSNKSNNRTG</sequence>
<dbReference type="Pfam" id="PF00891">
    <property type="entry name" value="Methyltransf_2"/>
    <property type="match status" value="1"/>
</dbReference>
<dbReference type="Gene3D" id="1.10.10.10">
    <property type="entry name" value="Winged helix-like DNA-binding domain superfamily/Winged helix DNA-binding domain"/>
    <property type="match status" value="1"/>
</dbReference>
<dbReference type="Proteomes" id="UP001163828">
    <property type="component" value="Unassembled WGS sequence"/>
</dbReference>
<keyword evidence="7" id="KW-1185">Reference proteome</keyword>
<gene>
    <name evidence="6" type="ORF">F5050DRAFT_1577147</name>
</gene>
<dbReference type="PANTHER" id="PTHR43712">
    <property type="entry name" value="PUTATIVE (AFU_ORTHOLOGUE AFUA_4G14580)-RELATED"/>
    <property type="match status" value="1"/>
</dbReference>
<dbReference type="Pfam" id="PF08100">
    <property type="entry name" value="Dimerisation"/>
    <property type="match status" value="1"/>
</dbReference>
<keyword evidence="2" id="KW-0808">Transferase</keyword>
<dbReference type="EMBL" id="MU790749">
    <property type="protein sequence ID" value="KAJ3993680.1"/>
    <property type="molecule type" value="Genomic_DNA"/>
</dbReference>
<reference evidence="6" key="1">
    <citation type="submission" date="2022-08" db="EMBL/GenBank/DDBJ databases">
        <authorList>
            <consortium name="DOE Joint Genome Institute"/>
            <person name="Min B."/>
            <person name="Riley R."/>
            <person name="Sierra-Patev S."/>
            <person name="Naranjo-Ortiz M."/>
            <person name="Looney B."/>
            <person name="Konkel Z."/>
            <person name="Slot J.C."/>
            <person name="Sakamoto Y."/>
            <person name="Steenwyk J.L."/>
            <person name="Rokas A."/>
            <person name="Carro J."/>
            <person name="Camarero S."/>
            <person name="Ferreira P."/>
            <person name="Molpeceres G."/>
            <person name="Ruiz-Duenas F.J."/>
            <person name="Serrano A."/>
            <person name="Henrissat B."/>
            <person name="Drula E."/>
            <person name="Hughes K.W."/>
            <person name="Mata J.L."/>
            <person name="Ishikawa N.K."/>
            <person name="Vargas-Isla R."/>
            <person name="Ushijima S."/>
            <person name="Smith C.A."/>
            <person name="Ahrendt S."/>
            <person name="Andreopoulos W."/>
            <person name="He G."/>
            <person name="Labutti K."/>
            <person name="Lipzen A."/>
            <person name="Ng V."/>
            <person name="Sandor L."/>
            <person name="Barry K."/>
            <person name="Martinez A.T."/>
            <person name="Xiao Y."/>
            <person name="Gibbons J.G."/>
            <person name="Terashima K."/>
            <person name="Hibbett D.S."/>
            <person name="Grigoriev I.V."/>
        </authorList>
    </citation>
    <scope>NUCLEOTIDE SEQUENCE</scope>
    <source>
        <strain evidence="6">TFB10827</strain>
    </source>
</reference>
<evidence type="ECO:0000256" key="1">
    <source>
        <dbReference type="ARBA" id="ARBA00022603"/>
    </source>
</evidence>
<dbReference type="PROSITE" id="PS51683">
    <property type="entry name" value="SAM_OMT_II"/>
    <property type="match status" value="1"/>
</dbReference>
<comment type="caution">
    <text evidence="6">The sequence shown here is derived from an EMBL/GenBank/DDBJ whole genome shotgun (WGS) entry which is preliminary data.</text>
</comment>
<dbReference type="SUPFAM" id="SSF46785">
    <property type="entry name" value="Winged helix' DNA-binding domain"/>
    <property type="match status" value="1"/>
</dbReference>
<name>A0ABQ8Q5A6_9AGAR</name>
<dbReference type="InterPro" id="IPR036388">
    <property type="entry name" value="WH-like_DNA-bd_sf"/>
</dbReference>
<keyword evidence="1" id="KW-0489">Methyltransferase</keyword>
<proteinExistence type="predicted"/>
<feature type="domain" description="O-methyltransferase C-terminal" evidence="4">
    <location>
        <begin position="199"/>
        <end position="413"/>
    </location>
</feature>
<dbReference type="CDD" id="cd02440">
    <property type="entry name" value="AdoMet_MTases"/>
    <property type="match status" value="1"/>
</dbReference>
<evidence type="ECO:0000259" key="4">
    <source>
        <dbReference type="Pfam" id="PF00891"/>
    </source>
</evidence>
<organism evidence="6 7">
    <name type="scientific">Lentinula boryana</name>
    <dbReference type="NCBI Taxonomy" id="40481"/>
    <lineage>
        <taxon>Eukaryota</taxon>
        <taxon>Fungi</taxon>
        <taxon>Dikarya</taxon>
        <taxon>Basidiomycota</taxon>
        <taxon>Agaricomycotina</taxon>
        <taxon>Agaricomycetes</taxon>
        <taxon>Agaricomycetidae</taxon>
        <taxon>Agaricales</taxon>
        <taxon>Marasmiineae</taxon>
        <taxon>Omphalotaceae</taxon>
        <taxon>Lentinula</taxon>
    </lineage>
</organism>
<evidence type="ECO:0000259" key="5">
    <source>
        <dbReference type="Pfam" id="PF08100"/>
    </source>
</evidence>
<keyword evidence="3" id="KW-0949">S-adenosyl-L-methionine</keyword>
<dbReference type="InterPro" id="IPR036390">
    <property type="entry name" value="WH_DNA-bd_sf"/>
</dbReference>
<dbReference type="PANTHER" id="PTHR43712:SF2">
    <property type="entry name" value="O-METHYLTRANSFERASE CICE"/>
    <property type="match status" value="1"/>
</dbReference>
<dbReference type="InterPro" id="IPR029063">
    <property type="entry name" value="SAM-dependent_MTases_sf"/>
</dbReference>
<evidence type="ECO:0000313" key="7">
    <source>
        <dbReference type="Proteomes" id="UP001163828"/>
    </source>
</evidence>
<accession>A0ABQ8Q5A6</accession>